<dbReference type="InterPro" id="IPR035940">
    <property type="entry name" value="CAP_sf"/>
</dbReference>
<evidence type="ECO:0000313" key="3">
    <source>
        <dbReference type="Proteomes" id="UP000054047"/>
    </source>
</evidence>
<dbReference type="Proteomes" id="UP000054047">
    <property type="component" value="Unassembled WGS sequence"/>
</dbReference>
<dbReference type="AlphaFoldDB" id="A0A0C2CVB6"/>
<dbReference type="InterPro" id="IPR001283">
    <property type="entry name" value="CRISP-related"/>
</dbReference>
<sequence>MESREKDWSCELEQKAQKLIQTCPDRVDDLGSTGANNIIYTVTGQRYYPDVKDLIDKTLNNWWEPTKNYRLGQDNTYPGGQLFSVANIINSDTTQFGCAYNVCGRKEDLKKKVKIFCLYDEVAYMTGKSLYDTGKPCTKPQDCITYRNSKCDKKTGLCVKPEEKPGMLIYIVIVLLFRSRVAKGQAEDKLSKTKFAPKGKSMLKLVATMRCQEYDCKLEKTAADYARRCIYEHSKDYERDHAGENLYMVTIPNADKTKAGEWATRGWFSELKEFGVGEKNLLTLELWNRKYKNPKVQIGHYTQMVWGTTSKIGCGIQHCRNPNKTLVVCHYKEAGNVFVNGGPPKQIYEVGRTCSSCPDGYTCDEDKLCALIRR</sequence>
<reference evidence="2 3" key="1">
    <citation type="submission" date="2013-12" db="EMBL/GenBank/DDBJ databases">
        <title>Draft genome of the parsitic nematode Ancylostoma duodenale.</title>
        <authorList>
            <person name="Mitreva M."/>
        </authorList>
    </citation>
    <scope>NUCLEOTIDE SEQUENCE [LARGE SCALE GENOMIC DNA]</scope>
    <source>
        <strain evidence="2 3">Zhejiang</strain>
    </source>
</reference>
<feature type="domain" description="SCP" evidence="1">
    <location>
        <begin position="166"/>
        <end position="339"/>
    </location>
</feature>
<dbReference type="OrthoDB" id="5849517at2759"/>
<accession>A0A0C2CVB6</accession>
<keyword evidence="3" id="KW-1185">Reference proteome</keyword>
<dbReference type="PANTHER" id="PTHR10334">
    <property type="entry name" value="CYSTEINE-RICH SECRETORY PROTEIN-RELATED"/>
    <property type="match status" value="1"/>
</dbReference>
<dbReference type="Gene3D" id="3.40.33.10">
    <property type="entry name" value="CAP"/>
    <property type="match status" value="2"/>
</dbReference>
<dbReference type="SUPFAM" id="SSF55797">
    <property type="entry name" value="PR-1-like"/>
    <property type="match status" value="2"/>
</dbReference>
<dbReference type="EMBL" id="KN730589">
    <property type="protein sequence ID" value="KIH60838.1"/>
    <property type="molecule type" value="Genomic_DNA"/>
</dbReference>
<dbReference type="PROSITE" id="PS01009">
    <property type="entry name" value="CRISP_1"/>
    <property type="match status" value="1"/>
</dbReference>
<dbReference type="InterPro" id="IPR018244">
    <property type="entry name" value="Allrgn_V5/Tpx1_CS"/>
</dbReference>
<name>A0A0C2CVB6_9BILA</name>
<dbReference type="Pfam" id="PF00188">
    <property type="entry name" value="CAP"/>
    <property type="match status" value="2"/>
</dbReference>
<protein>
    <submittedName>
        <fullName evidence="2">SCP-like protein</fullName>
    </submittedName>
</protein>
<proteinExistence type="predicted"/>
<evidence type="ECO:0000259" key="1">
    <source>
        <dbReference type="SMART" id="SM00198"/>
    </source>
</evidence>
<dbReference type="InterPro" id="IPR014044">
    <property type="entry name" value="CAP_dom"/>
</dbReference>
<dbReference type="GO" id="GO:0005576">
    <property type="term" value="C:extracellular region"/>
    <property type="evidence" value="ECO:0007669"/>
    <property type="project" value="InterPro"/>
</dbReference>
<gene>
    <name evidence="2" type="ORF">ANCDUO_08899</name>
</gene>
<evidence type="ECO:0000313" key="2">
    <source>
        <dbReference type="EMBL" id="KIH60838.1"/>
    </source>
</evidence>
<dbReference type="CDD" id="cd05380">
    <property type="entry name" value="CAP_euk"/>
    <property type="match status" value="2"/>
</dbReference>
<dbReference type="SMART" id="SM00198">
    <property type="entry name" value="SCP"/>
    <property type="match status" value="1"/>
</dbReference>
<organism evidence="2 3">
    <name type="scientific">Ancylostoma duodenale</name>
    <dbReference type="NCBI Taxonomy" id="51022"/>
    <lineage>
        <taxon>Eukaryota</taxon>
        <taxon>Metazoa</taxon>
        <taxon>Ecdysozoa</taxon>
        <taxon>Nematoda</taxon>
        <taxon>Chromadorea</taxon>
        <taxon>Rhabditida</taxon>
        <taxon>Rhabditina</taxon>
        <taxon>Rhabditomorpha</taxon>
        <taxon>Strongyloidea</taxon>
        <taxon>Ancylostomatidae</taxon>
        <taxon>Ancylostomatinae</taxon>
        <taxon>Ancylostoma</taxon>
    </lineage>
</organism>
<dbReference type="PRINTS" id="PR00837">
    <property type="entry name" value="V5TPXLIKE"/>
</dbReference>